<feature type="domain" description="Flavin reductase like" evidence="3">
    <location>
        <begin position="282"/>
        <end position="425"/>
    </location>
</feature>
<dbReference type="Gene3D" id="3.40.50.1820">
    <property type="entry name" value="alpha/beta hydrolase"/>
    <property type="match status" value="1"/>
</dbReference>
<dbReference type="SMART" id="SM00903">
    <property type="entry name" value="Flavin_Reduct"/>
    <property type="match status" value="1"/>
</dbReference>
<dbReference type="EMBL" id="LSZO01000163">
    <property type="protein sequence ID" value="KXU37504.1"/>
    <property type="molecule type" value="Genomic_DNA"/>
</dbReference>
<dbReference type="OrthoDB" id="9792858at2"/>
<comment type="caution">
    <text evidence="4">The sequence shown here is derived from an EMBL/GenBank/DDBJ whole genome shotgun (WGS) entry which is preliminary data.</text>
</comment>
<comment type="similarity">
    <text evidence="1">Belongs to the non-flavoprotein flavin reductase family.</text>
</comment>
<keyword evidence="2" id="KW-0560">Oxidoreductase</keyword>
<evidence type="ECO:0000256" key="2">
    <source>
        <dbReference type="ARBA" id="ARBA00023002"/>
    </source>
</evidence>
<dbReference type="RefSeq" id="WP_068390718.1">
    <property type="nucleotide sequence ID" value="NZ_LSZO01000163.1"/>
</dbReference>
<evidence type="ECO:0000259" key="3">
    <source>
        <dbReference type="SMART" id="SM00903"/>
    </source>
</evidence>
<dbReference type="PANTHER" id="PTHR30466">
    <property type="entry name" value="FLAVIN REDUCTASE"/>
    <property type="match status" value="1"/>
</dbReference>
<dbReference type="GO" id="GO:0010181">
    <property type="term" value="F:FMN binding"/>
    <property type="evidence" value="ECO:0007669"/>
    <property type="project" value="InterPro"/>
</dbReference>
<dbReference type="PRINTS" id="PR00111">
    <property type="entry name" value="ABHYDROLASE"/>
</dbReference>
<proteinExistence type="inferred from homology"/>
<organism evidence="4 5">
    <name type="scientific">Ventosimonas gracilis</name>
    <dbReference type="NCBI Taxonomy" id="1680762"/>
    <lineage>
        <taxon>Bacteria</taxon>
        <taxon>Pseudomonadati</taxon>
        <taxon>Pseudomonadota</taxon>
        <taxon>Gammaproteobacteria</taxon>
        <taxon>Pseudomonadales</taxon>
        <taxon>Ventosimonadaceae</taxon>
        <taxon>Ventosimonas</taxon>
    </lineage>
</organism>
<dbReference type="GO" id="GO:0042602">
    <property type="term" value="F:riboflavin reductase (NADPH) activity"/>
    <property type="evidence" value="ECO:0007669"/>
    <property type="project" value="TreeGrafter"/>
</dbReference>
<dbReference type="Pfam" id="PF01613">
    <property type="entry name" value="Flavin_Reduct"/>
    <property type="match status" value="1"/>
</dbReference>
<dbReference type="InterPro" id="IPR029058">
    <property type="entry name" value="AB_hydrolase_fold"/>
</dbReference>
<reference evidence="4 5" key="1">
    <citation type="submission" date="2016-02" db="EMBL/GenBank/DDBJ databases">
        <authorList>
            <person name="Wen L."/>
            <person name="He K."/>
            <person name="Yang H."/>
        </authorList>
    </citation>
    <scope>NUCLEOTIDE SEQUENCE [LARGE SCALE GENOMIC DNA]</scope>
    <source>
        <strain evidence="4 5">CV58</strain>
    </source>
</reference>
<keyword evidence="5" id="KW-1185">Reference proteome</keyword>
<dbReference type="InterPro" id="IPR012349">
    <property type="entry name" value="Split_barrel_FMN-bd"/>
</dbReference>
<evidence type="ECO:0000313" key="5">
    <source>
        <dbReference type="Proteomes" id="UP000072660"/>
    </source>
</evidence>
<dbReference type="InterPro" id="IPR000073">
    <property type="entry name" value="AB_hydrolase_1"/>
</dbReference>
<dbReference type="PANTHER" id="PTHR30466:SF11">
    <property type="entry name" value="FLAVIN-DEPENDENT MONOOXYGENASE, REDUCTASE SUBUNIT HSAB"/>
    <property type="match status" value="1"/>
</dbReference>
<dbReference type="InterPro" id="IPR002563">
    <property type="entry name" value="Flavin_Rdtase-like_dom"/>
</dbReference>
<dbReference type="Pfam" id="PF12697">
    <property type="entry name" value="Abhydrolase_6"/>
    <property type="match status" value="1"/>
</dbReference>
<dbReference type="AlphaFoldDB" id="A0A139SSJ4"/>
<dbReference type="SUPFAM" id="SSF53474">
    <property type="entry name" value="alpha/beta-Hydrolases"/>
    <property type="match status" value="1"/>
</dbReference>
<accession>A0A139SSJ4</accession>
<evidence type="ECO:0000256" key="1">
    <source>
        <dbReference type="ARBA" id="ARBA00008898"/>
    </source>
</evidence>
<name>A0A139SSJ4_9GAMM</name>
<dbReference type="Gene3D" id="3.90.79.10">
    <property type="entry name" value="Nucleoside Triphosphate Pyrophosphohydrolase"/>
    <property type="match status" value="1"/>
</dbReference>
<dbReference type="Gene3D" id="2.30.110.10">
    <property type="entry name" value="Electron Transport, Fmn-binding Protein, Chain A"/>
    <property type="match status" value="1"/>
</dbReference>
<dbReference type="SUPFAM" id="SSF50475">
    <property type="entry name" value="FMN-binding split barrel"/>
    <property type="match status" value="1"/>
</dbReference>
<dbReference type="Proteomes" id="UP000072660">
    <property type="component" value="Unassembled WGS sequence"/>
</dbReference>
<protein>
    <recommendedName>
        <fullName evidence="3">Flavin reductase like domain-containing protein</fullName>
    </recommendedName>
</protein>
<gene>
    <name evidence="4" type="ORF">AXE65_03225</name>
</gene>
<sequence>MTLPILPRCKTPSGAAYVERGSGEPLLLLHGVGMRAQAWQPQLEALSSAARVIALDLPGHGASNALSGTPDLRNFVSWFAGVVDELALDRFSLIGHSMGALIAAGYAVTYPERLTRLALFNAVYKRDHAARCAVQARAAEILRGHFDRNAPLSRWFAPNEQESPAYQSVQQFLHAVDKSGYAAAYQAFAEGDSVYADDFAHITCPALFLTGADDQNSTPQMATQMAKATPQGRAIIINGHRHMVNLTAPLQVNGILLDWLKASCENNNMSTVFDARALRDAFGAFLTGVTVVTSTDQQGKPLGFTANSFSSVSLEPPLLSVCLAKTASSYPVFSQTTHFAVNILGEEQKALSNTFARPSEDRFAGVNWQLSENGSPILKDTAAWFDCSVYQRIEAGDHLLLLGEVKAFNNSGKTGLGYARGAYFTPAQTENRLLEHTLGSTQIALVAERDGQLLLLPDNKNGWQLPALVKTQMQTAQQLPQRFAEHLGVAVQMGLLYSLYDDTQSGQQHIVYRANLGQGAVNNGKWFAINNLPLTAINSSAERDILKRYTQESRLGNFGIYLGDQHQGQVHTVTA</sequence>
<evidence type="ECO:0000313" key="4">
    <source>
        <dbReference type="EMBL" id="KXU37504.1"/>
    </source>
</evidence>
<dbReference type="InterPro" id="IPR050268">
    <property type="entry name" value="NADH-dep_flavin_reductase"/>
</dbReference>